<protein>
    <submittedName>
        <fullName evidence="1">Uncharacterized protein</fullName>
    </submittedName>
</protein>
<sequence>MLDAVHTVLVTMEAILSLPGSWTQGATARDASGRPCDPCSPDAVSRCLYGALEHATPDEATRDAVDDFLHSVWDLAPSSLNDDMTTEHETVLARLRQARIAAFARTRPLTLTLDAA</sequence>
<accession>A0ABQ4V0D9</accession>
<dbReference type="Pfam" id="PF19698">
    <property type="entry name" value="DUF6197"/>
    <property type="match status" value="1"/>
</dbReference>
<comment type="caution">
    <text evidence="1">The sequence shown here is derived from an EMBL/GenBank/DDBJ whole genome shotgun (WGS) entry which is preliminary data.</text>
</comment>
<evidence type="ECO:0000313" key="2">
    <source>
        <dbReference type="Proteomes" id="UP001055093"/>
    </source>
</evidence>
<dbReference type="EMBL" id="BPRE01000020">
    <property type="protein sequence ID" value="GJE78061.1"/>
    <property type="molecule type" value="Genomic_DNA"/>
</dbReference>
<reference evidence="1" key="2">
    <citation type="submission" date="2021-08" db="EMBL/GenBank/DDBJ databases">
        <authorList>
            <person name="Tani A."/>
            <person name="Ola A."/>
            <person name="Ogura Y."/>
            <person name="Katsura K."/>
            <person name="Hayashi T."/>
        </authorList>
    </citation>
    <scope>NUCLEOTIDE SEQUENCE</scope>
    <source>
        <strain evidence="1">DSM 14458</strain>
    </source>
</reference>
<evidence type="ECO:0000313" key="1">
    <source>
        <dbReference type="EMBL" id="GJE78061.1"/>
    </source>
</evidence>
<reference evidence="1" key="1">
    <citation type="journal article" date="2021" name="Front. Microbiol.">
        <title>Comprehensive Comparative Genomics and Phenotyping of Methylobacterium Species.</title>
        <authorList>
            <person name="Alessa O."/>
            <person name="Ogura Y."/>
            <person name="Fujitani Y."/>
            <person name="Takami H."/>
            <person name="Hayashi T."/>
            <person name="Sahin N."/>
            <person name="Tani A."/>
        </authorList>
    </citation>
    <scope>NUCLEOTIDE SEQUENCE</scope>
    <source>
        <strain evidence="1">DSM 14458</strain>
    </source>
</reference>
<gene>
    <name evidence="1" type="ORF">BGCPKDLD_4672</name>
</gene>
<organism evidence="1 2">
    <name type="scientific">Methylorubrum suomiense</name>
    <dbReference type="NCBI Taxonomy" id="144191"/>
    <lineage>
        <taxon>Bacteria</taxon>
        <taxon>Pseudomonadati</taxon>
        <taxon>Pseudomonadota</taxon>
        <taxon>Alphaproteobacteria</taxon>
        <taxon>Hyphomicrobiales</taxon>
        <taxon>Methylobacteriaceae</taxon>
        <taxon>Methylorubrum</taxon>
    </lineage>
</organism>
<proteinExistence type="predicted"/>
<dbReference type="InterPro" id="IPR045677">
    <property type="entry name" value="DUF6197"/>
</dbReference>
<keyword evidence="2" id="KW-1185">Reference proteome</keyword>
<dbReference type="Proteomes" id="UP001055093">
    <property type="component" value="Unassembled WGS sequence"/>
</dbReference>
<name>A0ABQ4V0D9_9HYPH</name>